<dbReference type="KEGG" id="ava:Ava_1769"/>
<dbReference type="PANTHER" id="PTHR43405">
    <property type="entry name" value="GLYCOSYL HYDROLASE DIGH"/>
    <property type="match status" value="1"/>
</dbReference>
<evidence type="ECO:0000313" key="4">
    <source>
        <dbReference type="Proteomes" id="UP000002533"/>
    </source>
</evidence>
<dbReference type="InterPro" id="IPR021109">
    <property type="entry name" value="Peptidase_aspartic_dom_sf"/>
</dbReference>
<dbReference type="InterPro" id="IPR003790">
    <property type="entry name" value="GHL10"/>
</dbReference>
<dbReference type="Gene3D" id="3.20.20.80">
    <property type="entry name" value="Glycosidases"/>
    <property type="match status" value="1"/>
</dbReference>
<feature type="domain" description="Glycosyl hydrolase-like 10" evidence="2">
    <location>
        <begin position="90"/>
        <end position="390"/>
    </location>
</feature>
<dbReference type="STRING" id="240292.Ava_1769"/>
<dbReference type="PANTHER" id="PTHR43405:SF1">
    <property type="entry name" value="GLYCOSYL HYDROLASE DIGH"/>
    <property type="match status" value="1"/>
</dbReference>
<dbReference type="Pfam" id="PF02638">
    <property type="entry name" value="GHL10"/>
    <property type="match status" value="1"/>
</dbReference>
<organism evidence="3 4">
    <name type="scientific">Trichormus variabilis (strain ATCC 29413 / PCC 7937)</name>
    <name type="common">Anabaena variabilis</name>
    <dbReference type="NCBI Taxonomy" id="240292"/>
    <lineage>
        <taxon>Bacteria</taxon>
        <taxon>Bacillati</taxon>
        <taxon>Cyanobacteriota</taxon>
        <taxon>Cyanophyceae</taxon>
        <taxon>Nostocales</taxon>
        <taxon>Nostocaceae</taxon>
        <taxon>Trichormus</taxon>
    </lineage>
</organism>
<dbReference type="InterPro" id="IPR052177">
    <property type="entry name" value="Divisome_Glycosyl_Hydrolase"/>
</dbReference>
<gene>
    <name evidence="3" type="ordered locus">Ava_1769</name>
</gene>
<dbReference type="HOGENOM" id="CLU_366674_0_0_3"/>
<evidence type="ECO:0000259" key="2">
    <source>
        <dbReference type="Pfam" id="PF02638"/>
    </source>
</evidence>
<dbReference type="SUPFAM" id="SSF50630">
    <property type="entry name" value="Acid proteases"/>
    <property type="match status" value="1"/>
</dbReference>
<dbReference type="AlphaFoldDB" id="Q3MC95"/>
<dbReference type="EMBL" id="CP000117">
    <property type="protein sequence ID" value="ABA21391.1"/>
    <property type="molecule type" value="Genomic_DNA"/>
</dbReference>
<evidence type="ECO:0000313" key="3">
    <source>
        <dbReference type="EMBL" id="ABA21391.1"/>
    </source>
</evidence>
<sequence>MDCCLESKNSPLSINFEPVMPIEFQPQSIRVNTWLTKLLSIPKKLLFVLQGWRSIKRLFPVLFALSFTTVLLLQNLTPATAQISPSPRQEIRGVWLTNNDFDILRNRAKVQDTLTQLRRLNFNTIYPVVWNDGYTKYPSAVTQRMGIPYFFRGTEGQDVIADIISQARSQGLLAIPWFEFGFMAPLTSELASQHPDWLTQKQDGTQTSISAAGEVAWLNPFHPEVQQFITDLVVEIITKYNADGIQFDDHMSLPVDFGYDKYTINLYRQETGNPPPPNPQAQAWIKWRADKITAFMVQLNQAVKARKPNAIFAVSPNYYDFAYKLQLQDWLNWVRLGVVDELVVQVYRNDLQSFNSKLITPEILETQQLIPTGIGIMTGLRNRQVSMSQIQSQVRAAQERGLGAVFFYYESLWDYAPEPVAQRQAAFQQLFPNPARRDTSQITARKPSFNTISVPLYTKGSVGQRERGYFLEVAVAGGQPRRVLMDTGSGGLRVPREFLGNAPINRTGQIVREVLNDGTILEGELVYTSMRMGLIATEEPVPVQIVTSRQCVAQKPNCSARGNTPFSGIIGVNYAERSLPYNPLRKLPGNLSNGFIIAGDRTSGNSSLILGLTAQNRGGFNLASLTQQPAMNSIPGNRWDSRLNGVCLTISGSAMKNTCNAKMLADTGVISSFIDFKSASLMGKLKPGRLSPNNTLKLSIPRILDYSLAPGNRNGFNVWNLNVSPQLDQAMVVNSGIALFDRYNVLFDPVNGQEGFRLRS</sequence>
<dbReference type="Gene3D" id="2.40.70.10">
    <property type="entry name" value="Acid Proteases"/>
    <property type="match status" value="1"/>
</dbReference>
<dbReference type="Proteomes" id="UP000002533">
    <property type="component" value="Chromosome"/>
</dbReference>
<protein>
    <recommendedName>
        <fullName evidence="2">Glycosyl hydrolase-like 10 domain-containing protein</fullName>
    </recommendedName>
</protein>
<proteinExistence type="predicted"/>
<accession>Q3MC95</accession>
<dbReference type="eggNOG" id="COG1649">
    <property type="taxonomic scope" value="Bacteria"/>
</dbReference>
<dbReference type="InterPro" id="IPR017853">
    <property type="entry name" value="GH"/>
</dbReference>
<name>Q3MC95_TRIV2</name>
<reference evidence="4" key="1">
    <citation type="journal article" date="2014" name="Stand. Genomic Sci.">
        <title>Complete genome sequence of Anabaena variabilis ATCC 29413.</title>
        <authorList>
            <person name="Thiel T."/>
            <person name="Pratte B.S."/>
            <person name="Zhong J."/>
            <person name="Goodwin L."/>
            <person name="Copeland A."/>
            <person name="Lucas S."/>
            <person name="Han C."/>
            <person name="Pitluck S."/>
            <person name="Land M.L."/>
            <person name="Kyrpides N.C."/>
            <person name="Woyke T."/>
        </authorList>
    </citation>
    <scope>NUCLEOTIDE SEQUENCE [LARGE SCALE GENOMIC DNA]</scope>
    <source>
        <strain evidence="4">ATCC 29413 / PCC 7937</strain>
    </source>
</reference>
<evidence type="ECO:0000256" key="1">
    <source>
        <dbReference type="ARBA" id="ARBA00022729"/>
    </source>
</evidence>
<dbReference type="SUPFAM" id="SSF51445">
    <property type="entry name" value="(Trans)glycosidases"/>
    <property type="match status" value="1"/>
</dbReference>
<keyword evidence="1" id="KW-0732">Signal</keyword>